<evidence type="ECO:0000256" key="10">
    <source>
        <dbReference type="SAM" id="MobiDB-lite"/>
    </source>
</evidence>
<evidence type="ECO:0000256" key="9">
    <source>
        <dbReference type="PROSITE-ProRule" id="PRU00042"/>
    </source>
</evidence>
<organism evidence="12 13">
    <name type="scientific">Brachionus calyciflorus</name>
    <dbReference type="NCBI Taxonomy" id="104777"/>
    <lineage>
        <taxon>Eukaryota</taxon>
        <taxon>Metazoa</taxon>
        <taxon>Spiralia</taxon>
        <taxon>Gnathifera</taxon>
        <taxon>Rotifera</taxon>
        <taxon>Eurotatoria</taxon>
        <taxon>Monogononta</taxon>
        <taxon>Pseudotrocha</taxon>
        <taxon>Ploima</taxon>
        <taxon>Brachionidae</taxon>
        <taxon>Brachionus</taxon>
    </lineage>
</organism>
<dbReference type="EMBL" id="CAJNOC010000256">
    <property type="protein sequence ID" value="CAF0734356.1"/>
    <property type="molecule type" value="Genomic_DNA"/>
</dbReference>
<keyword evidence="7" id="KW-0804">Transcription</keyword>
<comment type="caution">
    <text evidence="12">The sequence shown here is derived from an EMBL/GenBank/DDBJ whole genome shotgun (WGS) entry which is preliminary data.</text>
</comment>
<dbReference type="InterPro" id="IPR036236">
    <property type="entry name" value="Znf_C2H2_sf"/>
</dbReference>
<dbReference type="Pfam" id="PF00096">
    <property type="entry name" value="zf-C2H2"/>
    <property type="match status" value="2"/>
</dbReference>
<evidence type="ECO:0000256" key="7">
    <source>
        <dbReference type="ARBA" id="ARBA00023163"/>
    </source>
</evidence>
<evidence type="ECO:0000259" key="11">
    <source>
        <dbReference type="PROSITE" id="PS50157"/>
    </source>
</evidence>
<evidence type="ECO:0000313" key="12">
    <source>
        <dbReference type="EMBL" id="CAF0734356.1"/>
    </source>
</evidence>
<evidence type="ECO:0000256" key="1">
    <source>
        <dbReference type="ARBA" id="ARBA00004123"/>
    </source>
</evidence>
<feature type="domain" description="C2H2-type" evidence="11">
    <location>
        <begin position="624"/>
        <end position="651"/>
    </location>
</feature>
<evidence type="ECO:0000256" key="2">
    <source>
        <dbReference type="ARBA" id="ARBA00022723"/>
    </source>
</evidence>
<dbReference type="GO" id="GO:0005634">
    <property type="term" value="C:nucleus"/>
    <property type="evidence" value="ECO:0007669"/>
    <property type="project" value="UniProtKB-SubCell"/>
</dbReference>
<feature type="compositionally biased region" description="Polar residues" evidence="10">
    <location>
        <begin position="433"/>
        <end position="455"/>
    </location>
</feature>
<dbReference type="GO" id="GO:0001228">
    <property type="term" value="F:DNA-binding transcription activator activity, RNA polymerase II-specific"/>
    <property type="evidence" value="ECO:0007669"/>
    <property type="project" value="TreeGrafter"/>
</dbReference>
<feature type="domain" description="C2H2-type" evidence="11">
    <location>
        <begin position="680"/>
        <end position="709"/>
    </location>
</feature>
<dbReference type="SMART" id="SM00355">
    <property type="entry name" value="ZnF_C2H2"/>
    <property type="match status" value="3"/>
</dbReference>
<feature type="compositionally biased region" description="Polar residues" evidence="10">
    <location>
        <begin position="344"/>
        <end position="364"/>
    </location>
</feature>
<dbReference type="FunFam" id="3.30.160.60:FF:000303">
    <property type="entry name" value="Zinc finger protein 41"/>
    <property type="match status" value="1"/>
</dbReference>
<name>A0A813N4R3_9BILA</name>
<evidence type="ECO:0000256" key="3">
    <source>
        <dbReference type="ARBA" id="ARBA00022737"/>
    </source>
</evidence>
<dbReference type="GO" id="GO:0000978">
    <property type="term" value="F:RNA polymerase II cis-regulatory region sequence-specific DNA binding"/>
    <property type="evidence" value="ECO:0007669"/>
    <property type="project" value="TreeGrafter"/>
</dbReference>
<feature type="domain" description="C2H2-type" evidence="11">
    <location>
        <begin position="652"/>
        <end position="679"/>
    </location>
</feature>
<gene>
    <name evidence="12" type="ORF">OXX778_LOCUS3041</name>
</gene>
<proteinExistence type="predicted"/>
<protein>
    <recommendedName>
        <fullName evidence="11">C2H2-type domain-containing protein</fullName>
    </recommendedName>
</protein>
<evidence type="ECO:0000256" key="6">
    <source>
        <dbReference type="ARBA" id="ARBA00023015"/>
    </source>
</evidence>
<feature type="region of interest" description="Disordered" evidence="10">
    <location>
        <begin position="433"/>
        <end position="460"/>
    </location>
</feature>
<dbReference type="SUPFAM" id="SSF57667">
    <property type="entry name" value="beta-beta-alpha zinc fingers"/>
    <property type="match status" value="2"/>
</dbReference>
<reference evidence="12" key="1">
    <citation type="submission" date="2021-02" db="EMBL/GenBank/DDBJ databases">
        <authorList>
            <person name="Nowell W R."/>
        </authorList>
    </citation>
    <scope>NUCLEOTIDE SEQUENCE</scope>
    <source>
        <strain evidence="12">Ploen Becks lab</strain>
    </source>
</reference>
<feature type="compositionally biased region" description="Low complexity" evidence="10">
    <location>
        <begin position="47"/>
        <end position="56"/>
    </location>
</feature>
<keyword evidence="4 9" id="KW-0863">Zinc-finger</keyword>
<keyword evidence="2" id="KW-0479">Metal-binding</keyword>
<feature type="compositionally biased region" description="Polar residues" evidence="10">
    <location>
        <begin position="159"/>
        <end position="168"/>
    </location>
</feature>
<feature type="compositionally biased region" description="Low complexity" evidence="10">
    <location>
        <begin position="572"/>
        <end position="584"/>
    </location>
</feature>
<dbReference type="AlphaFoldDB" id="A0A813N4R3"/>
<sequence length="790" mass="88631">MERKLSQLRPKIKSEKSCSPSPPLLVVQQTCNEDNLNSTKLESIDESSSNSSTSSSPNDKPVCLIQANDPNEMNSVLKFLKTNFPNINVHICLNPEGQMTKTNETNTTRTKFLSPSLKHSERASSIDNSSLNCIERQESKDSGFWSKCSFESTKSLSISEQNPSIQNTHKNENNLNENYLSSPSNKSLHWKKGQAWRYNSSSSNVSTDCSTNCEEGTTRNTSLNYTSFESSQADVEKSNLSLNQLGSHFSNSFESSQNTNSLSTPSNQHLWSSTSKLDQLENNNFKAQKRRGKLVRDRTIDNTDENQSLNSFNNLTITNNNAKLENSKFDSISSLISPLSISSKESTNLSSSPKPNPFLSTNGRISPPEKRLSINNDSLKSAKSTPPSVSSSPAPQAFHDAVVAAVIAAVTNPQNQLENNNYDFYKDLNKLNLGNNSDPNRVKTSPSPPNKSNFLSASKMVSRSSSSPSYSSSCSSIPSLPNNMPLQINPNFQSPIYNPFLSENAYTNSKSLSTCSLPMSAAAVAAAHFMNPLVANQTRLNPSSDNLNFNNSRMNTRPPEIVITKDNELGDNNNPNNPNNNNANKQENIFVFSQENWNRNENKINFLNINQNNENNNSKQAKPHVCPICQKRFARSDMLIRHSRLHSGVRPYRCNRCGQEFSRSDHLNTHLRTHTGEKPYSCTYPKCTYAACRKDMITRHMKVHNKNRPSMAYENANNINNNKMNINQFQMIQQVPVSLDQSHKLLFQNYQQISLTDQSQQQNQQLGSYNKTEETKDIKKFEIFNQLQSQ</sequence>
<feature type="region of interest" description="Disordered" evidence="10">
    <location>
        <begin position="42"/>
        <end position="66"/>
    </location>
</feature>
<keyword evidence="6" id="KW-0805">Transcription regulation</keyword>
<feature type="region of interest" description="Disordered" evidence="10">
    <location>
        <begin position="565"/>
        <end position="584"/>
    </location>
</feature>
<dbReference type="FunFam" id="3.30.160.60:FF:000395">
    <property type="entry name" value="zinc finger protein 513"/>
    <property type="match status" value="1"/>
</dbReference>
<evidence type="ECO:0000256" key="4">
    <source>
        <dbReference type="ARBA" id="ARBA00022771"/>
    </source>
</evidence>
<keyword evidence="5" id="KW-0862">Zinc</keyword>
<dbReference type="PANTHER" id="PTHR24393:SF34">
    <property type="entry name" value="PR_SET DOMAIN 13"/>
    <property type="match status" value="1"/>
</dbReference>
<feature type="compositionally biased region" description="Low complexity" evidence="10">
    <location>
        <begin position="173"/>
        <end position="184"/>
    </location>
</feature>
<keyword evidence="3" id="KW-0677">Repeat</keyword>
<feature type="region of interest" description="Disordered" evidence="10">
    <location>
        <begin position="281"/>
        <end position="312"/>
    </location>
</feature>
<feature type="region of interest" description="Disordered" evidence="10">
    <location>
        <begin position="343"/>
        <end position="373"/>
    </location>
</feature>
<feature type="region of interest" description="Disordered" evidence="10">
    <location>
        <begin position="251"/>
        <end position="270"/>
    </location>
</feature>
<accession>A0A813N4R3</accession>
<dbReference type="PROSITE" id="PS50157">
    <property type="entry name" value="ZINC_FINGER_C2H2_2"/>
    <property type="match status" value="3"/>
</dbReference>
<feature type="region of interest" description="Disordered" evidence="10">
    <location>
        <begin position="159"/>
        <end position="184"/>
    </location>
</feature>
<dbReference type="Gene3D" id="3.30.160.60">
    <property type="entry name" value="Classic Zinc Finger"/>
    <property type="match status" value="3"/>
</dbReference>
<dbReference type="PROSITE" id="PS00028">
    <property type="entry name" value="ZINC_FINGER_C2H2_1"/>
    <property type="match status" value="2"/>
</dbReference>
<dbReference type="InterPro" id="IPR013087">
    <property type="entry name" value="Znf_C2H2_type"/>
</dbReference>
<dbReference type="GO" id="GO:0008270">
    <property type="term" value="F:zinc ion binding"/>
    <property type="evidence" value="ECO:0007669"/>
    <property type="project" value="UniProtKB-KW"/>
</dbReference>
<comment type="subcellular location">
    <subcellularLocation>
        <location evidence="1">Nucleus</location>
    </subcellularLocation>
</comment>
<keyword evidence="8" id="KW-0539">Nucleus</keyword>
<dbReference type="PANTHER" id="PTHR24393">
    <property type="entry name" value="ZINC FINGER PROTEIN"/>
    <property type="match status" value="1"/>
</dbReference>
<evidence type="ECO:0000313" key="13">
    <source>
        <dbReference type="Proteomes" id="UP000663879"/>
    </source>
</evidence>
<feature type="region of interest" description="Disordered" evidence="10">
    <location>
        <begin position="1"/>
        <end position="25"/>
    </location>
</feature>
<evidence type="ECO:0000256" key="8">
    <source>
        <dbReference type="ARBA" id="ARBA00023242"/>
    </source>
</evidence>
<keyword evidence="13" id="KW-1185">Reference proteome</keyword>
<dbReference type="Proteomes" id="UP000663879">
    <property type="component" value="Unassembled WGS sequence"/>
</dbReference>
<dbReference type="FunFam" id="3.30.160.60:FF:001498">
    <property type="entry name" value="Zinc finger protein 404"/>
    <property type="match status" value="1"/>
</dbReference>
<evidence type="ECO:0000256" key="5">
    <source>
        <dbReference type="ARBA" id="ARBA00022833"/>
    </source>
</evidence>
<dbReference type="OrthoDB" id="10018191at2759"/>